<accession>A0ABS1M2V8</accession>
<keyword evidence="8" id="KW-1185">Reference proteome</keyword>
<dbReference type="SUPFAM" id="SSF52096">
    <property type="entry name" value="ClpP/crotonase"/>
    <property type="match status" value="1"/>
</dbReference>
<reference evidence="7 8" key="1">
    <citation type="submission" date="2021-01" db="EMBL/GenBank/DDBJ databases">
        <title>WGS of actinomycetes isolated from Thailand.</title>
        <authorList>
            <person name="Thawai C."/>
        </authorList>
    </citation>
    <scope>NUCLEOTIDE SEQUENCE [LARGE SCALE GENOMIC DNA]</scope>
    <source>
        <strain evidence="7 8">LPG 2</strain>
    </source>
</reference>
<comment type="catalytic activity">
    <reaction evidence="4">
        <text>a (3S)-3-hydroxyacyl-CoA = a (2E)-enoyl-CoA + H2O</text>
        <dbReference type="Rhea" id="RHEA:16105"/>
        <dbReference type="ChEBI" id="CHEBI:15377"/>
        <dbReference type="ChEBI" id="CHEBI:57318"/>
        <dbReference type="ChEBI" id="CHEBI:58856"/>
        <dbReference type="EC" id="4.2.1.17"/>
    </reaction>
</comment>
<dbReference type="Gene3D" id="3.90.226.10">
    <property type="entry name" value="2-enoyl-CoA Hydratase, Chain A, domain 1"/>
    <property type="match status" value="1"/>
</dbReference>
<dbReference type="Pfam" id="PF00378">
    <property type="entry name" value="ECH_1"/>
    <property type="match status" value="1"/>
</dbReference>
<dbReference type="PANTHER" id="PTHR11941:SF75">
    <property type="entry name" value="ENOYL-COA HYDRATASE_ISOMERASE FAMILY PROTEIN"/>
    <property type="match status" value="1"/>
</dbReference>
<dbReference type="Proteomes" id="UP000602198">
    <property type="component" value="Unassembled WGS sequence"/>
</dbReference>
<evidence type="ECO:0000256" key="3">
    <source>
        <dbReference type="ARBA" id="ARBA00022832"/>
    </source>
</evidence>
<protein>
    <submittedName>
        <fullName evidence="7">Enoyl-CoA hydratase/isomerase family protein</fullName>
    </submittedName>
</protein>
<dbReference type="InterPro" id="IPR018376">
    <property type="entry name" value="Enoyl-CoA_hyd/isom_CS"/>
</dbReference>
<dbReference type="RefSeq" id="WP_201946570.1">
    <property type="nucleotide sequence ID" value="NZ_JAERRJ010000004.1"/>
</dbReference>
<comment type="catalytic activity">
    <reaction evidence="5">
        <text>a 4-saturated-(3S)-3-hydroxyacyl-CoA = a (3E)-enoyl-CoA + H2O</text>
        <dbReference type="Rhea" id="RHEA:20724"/>
        <dbReference type="ChEBI" id="CHEBI:15377"/>
        <dbReference type="ChEBI" id="CHEBI:58521"/>
        <dbReference type="ChEBI" id="CHEBI:137480"/>
        <dbReference type="EC" id="4.2.1.17"/>
    </reaction>
</comment>
<evidence type="ECO:0000256" key="2">
    <source>
        <dbReference type="ARBA" id="ARBA00005254"/>
    </source>
</evidence>
<dbReference type="InterPro" id="IPR001753">
    <property type="entry name" value="Enoyl-CoA_hydra/iso"/>
</dbReference>
<organism evidence="7 8">
    <name type="scientific">Nocardia acididurans</name>
    <dbReference type="NCBI Taxonomy" id="2802282"/>
    <lineage>
        <taxon>Bacteria</taxon>
        <taxon>Bacillati</taxon>
        <taxon>Actinomycetota</taxon>
        <taxon>Actinomycetes</taxon>
        <taxon>Mycobacteriales</taxon>
        <taxon>Nocardiaceae</taxon>
        <taxon>Nocardia</taxon>
    </lineage>
</organism>
<dbReference type="CDD" id="cd06558">
    <property type="entry name" value="crotonase-like"/>
    <property type="match status" value="1"/>
</dbReference>
<dbReference type="PROSITE" id="PS00166">
    <property type="entry name" value="ENOYL_COA_HYDRATASE"/>
    <property type="match status" value="1"/>
</dbReference>
<gene>
    <name evidence="7" type="ORF">JK358_11390</name>
</gene>
<dbReference type="EMBL" id="JAERRJ010000004">
    <property type="protein sequence ID" value="MBL1074997.1"/>
    <property type="molecule type" value="Genomic_DNA"/>
</dbReference>
<keyword evidence="3" id="KW-0276">Fatty acid metabolism</keyword>
<proteinExistence type="inferred from homology"/>
<comment type="similarity">
    <text evidence="2 6">Belongs to the enoyl-CoA hydratase/isomerase family.</text>
</comment>
<evidence type="ECO:0000313" key="8">
    <source>
        <dbReference type="Proteomes" id="UP000602198"/>
    </source>
</evidence>
<evidence type="ECO:0000313" key="7">
    <source>
        <dbReference type="EMBL" id="MBL1074997.1"/>
    </source>
</evidence>
<dbReference type="InterPro" id="IPR029045">
    <property type="entry name" value="ClpP/crotonase-like_dom_sf"/>
</dbReference>
<keyword evidence="3" id="KW-0443">Lipid metabolism</keyword>
<sequence length="235" mass="25643">MPYLKRDGDVFVLYLGEEGQNIDNENRFHPDWITAVHALLDEVEASEGPAALVVTANGKFFSNGLDTDWLFGNFDKNCWYLDRVHSLYTRLLGFGLPTIAAVNGHAFGAGAMLATSCDFRIMRADRGFWCLPEVHLGMPFTVAMNALLTGRLTNQVCVEAMTTGRRYAADDAIAAGIVDGKADADQLLATAIARAEMLKGNRKPNLPVIKRALHKVTLEGLAVETTPENLAFSPS</sequence>
<name>A0ABS1M2V8_9NOCA</name>
<evidence type="ECO:0000256" key="6">
    <source>
        <dbReference type="RuleBase" id="RU003707"/>
    </source>
</evidence>
<comment type="caution">
    <text evidence="7">The sequence shown here is derived from an EMBL/GenBank/DDBJ whole genome shotgun (WGS) entry which is preliminary data.</text>
</comment>
<evidence type="ECO:0000256" key="5">
    <source>
        <dbReference type="ARBA" id="ARBA00023717"/>
    </source>
</evidence>
<evidence type="ECO:0000256" key="1">
    <source>
        <dbReference type="ARBA" id="ARBA00002994"/>
    </source>
</evidence>
<evidence type="ECO:0000256" key="4">
    <source>
        <dbReference type="ARBA" id="ARBA00023709"/>
    </source>
</evidence>
<comment type="function">
    <text evidence="1">Could possibly oxidize fatty acids using specific components.</text>
</comment>
<dbReference type="PANTHER" id="PTHR11941">
    <property type="entry name" value="ENOYL-COA HYDRATASE-RELATED"/>
    <property type="match status" value="1"/>
</dbReference>